<reference evidence="2" key="1">
    <citation type="submission" date="2023-07" db="EMBL/GenBank/DDBJ databases">
        <authorList>
            <person name="Kashif M."/>
            <person name="Roininen E."/>
            <person name="Poimala A."/>
            <person name="Vainio E.J."/>
            <person name="Hantula J."/>
            <person name="Sutela S."/>
        </authorList>
    </citation>
    <scope>NUCLEOTIDE SEQUENCE</scope>
    <source>
        <strain evidence="2">HetAlV15-an1</strain>
    </source>
</reference>
<dbReference type="EMBL" id="OR343735">
    <property type="protein sequence ID" value="WNH24527.1"/>
    <property type="molecule type" value="Genomic_RNA"/>
</dbReference>
<accession>A0AA96C2B5</accession>
<evidence type="ECO:0000313" key="2">
    <source>
        <dbReference type="EMBL" id="WNH24527.1"/>
    </source>
</evidence>
<feature type="region of interest" description="Disordered" evidence="1">
    <location>
        <begin position="561"/>
        <end position="580"/>
    </location>
</feature>
<sequence length="726" mass="80129">MVARLNSDSHFIAGILYSHPQTQSNMLFTSAPLTANAKPSTIFKERGNASDSPSSVSDLTIMGLKDEFNELYSRFVSNISSHMMATSIQRFVQGMNGYNYLAQAKGFPSIVSSPTIGLVFRNHNDEQLQNDLNHIGFSKESKGKVIYYRGAITMQNVATVMSLGSEISPYVPFGLTNLEGFSAYMATARILEGALKTIYLPQFVDGVAVSPPSYIRTALDTSSKQTSESGKPKLLGSNKTYKHANEIFGRQDGHVIAAGGVRKDLSVNSIFACVDQNVALWEIDAKHVDYPGLFLPYYDTLLVADKTFVPNFIVTTFPLLLGESVESRAKMSITLKRGWISLGQTPSGILLSHIAFGLQLAIGTGAKPVIVRGLKNREYIGMALLGEKFRVVKDGGHIFKPITKEALALEIENYDGHEALMEQLASILSKIDLNAGAAETVIGEELTSPRLVRKYILARNANMDNALKRDIRNILTRLKFSQTYYDPSNSAQVVKAIYNITHNKDWPLDAPLILTSEAMFTTDILHSILAAFGFRCPAFYDLAGTATIVLSPQSEEAKLLSNRTESKTIKKTDKDKKSKTTTKDVKVFPYGLPVLVMDASHAVESWRRIQDEGTLRYRRNAQGNFSGTPLSLKEGDFEKVSKYLAKYAKEVQQKKKRSRDDDEEEVKRGASAGKRAKKDTEAITDMFETFGLVVSTAGRKTAALERDDADAPGDDIAEDDEDQMDF</sequence>
<protein>
    <submittedName>
        <fullName evidence="2">Uncharacterized protein</fullName>
    </submittedName>
</protein>
<name>A0AA96C2B5_9VIRU</name>
<feature type="region of interest" description="Disordered" evidence="1">
    <location>
        <begin position="701"/>
        <end position="726"/>
    </location>
</feature>
<feature type="compositionally biased region" description="Acidic residues" evidence="1">
    <location>
        <begin position="707"/>
        <end position="726"/>
    </location>
</feature>
<evidence type="ECO:0000256" key="1">
    <source>
        <dbReference type="SAM" id="MobiDB-lite"/>
    </source>
</evidence>
<feature type="region of interest" description="Disordered" evidence="1">
    <location>
        <begin position="651"/>
        <end position="678"/>
    </location>
</feature>
<proteinExistence type="predicted"/>
<feature type="compositionally biased region" description="Basic and acidic residues" evidence="1">
    <location>
        <begin position="564"/>
        <end position="580"/>
    </location>
</feature>
<organism evidence="2">
    <name type="scientific">Heterobasidion ambi-like virus 15</name>
    <dbReference type="NCBI Taxonomy" id="3075969"/>
    <lineage>
        <taxon>Viruses</taxon>
        <taxon>Riboviria</taxon>
    </lineage>
</organism>